<dbReference type="PANTHER" id="PTHR46599">
    <property type="entry name" value="PIGGYBAC TRANSPOSABLE ELEMENT-DERIVED PROTEIN 4"/>
    <property type="match status" value="1"/>
</dbReference>
<evidence type="ECO:0000313" key="3">
    <source>
        <dbReference type="EMBL" id="ETO70271.1"/>
    </source>
</evidence>
<dbReference type="Proteomes" id="UP000028582">
    <property type="component" value="Unassembled WGS sequence"/>
</dbReference>
<sequence>MARLRSSSRTKQATVASMIDVRGIDFKHLWRQLRSVGWASKRPSRLTNQWTYTSPNGQSFVGEDAVVIFAIESGLIRDGSGESEEEASGGDVVSMEGPVNASQIDTSVALSQNTISAMFGSDRDSEPAQLEQSDQGMNVGALQHLLSGAGSNNSDNGRGSDGASVNDGGSVEDDVHVTIPIDDVNVMVDGELPDEYEAIDSSGSDSSDNSGDDIIERREYPDDAPAPDEEVARMDDAFVEGLGGTLTLDAIDKDALRRFEWSTPSSSFEAATGEYPGLSPDVAAPTRELQELADSPMMLLFYFLPKSLWGKTNPVAAADARRSAATPETIKQIERRLCAEAAYQPHEMLHVIGLLVARMLNPMTRRFSRHWAMTDDGAIPAGNFGKFMARNRCTSILRDLHVVNNEAPRTRDKMWKLRPVVEVVQSRFRSGWTLGSKFSFDEGVLPATSKRNTTRMFMSDKPHRYGTKLFMVCDSGSAYCHRFEVYVGKRENEDSDKQAYDNKMGAAAVVRNMKALLGERPQGFRLVVIDRFYSSVPLAIQLLSMCIYVLGTVMVNRLGFDKQVVESRKSRPRAVERGSFAFSRSVAVPTMVACHWWDRKPVHYLATGPIMTEDSIHRNIKMVGSSTVKCPKLVTDYQRWMGGVDVHDQLRLQSYSIQTSFRFQKYYKSLLLGFVDMALVNAYLTHKETCRIKRLLKDEDFEEATVPTPSPMFRCRKRPRLNGHKHVQFDDWVVVSGVQKRRQRSCKVCALLRGARKKSFQTTYYCEDCSQTDAKCFLCPKSRHMYGGVRKTCYQIWHEDFDSGESIPASLGKRVVLRRLGKVGTRKPTRRELLCHEDGDADNEDEQPAQQSAIV</sequence>
<dbReference type="PANTHER" id="PTHR46599:SF3">
    <property type="entry name" value="PIGGYBAC TRANSPOSABLE ELEMENT-DERIVED PROTEIN 4"/>
    <property type="match status" value="1"/>
</dbReference>
<feature type="region of interest" description="Disordered" evidence="1">
    <location>
        <begin position="78"/>
        <end position="97"/>
    </location>
</feature>
<protein>
    <recommendedName>
        <fullName evidence="2">PiggyBac transposable element-derived protein domain-containing protein</fullName>
    </recommendedName>
</protein>
<evidence type="ECO:0000313" key="4">
    <source>
        <dbReference type="Proteomes" id="UP000028582"/>
    </source>
</evidence>
<evidence type="ECO:0000256" key="1">
    <source>
        <dbReference type="SAM" id="MobiDB-lite"/>
    </source>
</evidence>
<organism evidence="3 4">
    <name type="scientific">Phytophthora nicotianae P1976</name>
    <dbReference type="NCBI Taxonomy" id="1317066"/>
    <lineage>
        <taxon>Eukaryota</taxon>
        <taxon>Sar</taxon>
        <taxon>Stramenopiles</taxon>
        <taxon>Oomycota</taxon>
        <taxon>Peronosporomycetes</taxon>
        <taxon>Peronosporales</taxon>
        <taxon>Peronosporaceae</taxon>
        <taxon>Phytophthora</taxon>
    </lineage>
</organism>
<gene>
    <name evidence="3" type="ORF">F444_13248</name>
</gene>
<proteinExistence type="predicted"/>
<dbReference type="Pfam" id="PF13843">
    <property type="entry name" value="DDE_Tnp_1_7"/>
    <property type="match status" value="1"/>
</dbReference>
<feature type="domain" description="PiggyBac transposable element-derived protein" evidence="2">
    <location>
        <begin position="340"/>
        <end position="683"/>
    </location>
</feature>
<name>A0A080ZUG0_PHYNI</name>
<feature type="region of interest" description="Disordered" evidence="1">
    <location>
        <begin position="196"/>
        <end position="229"/>
    </location>
</feature>
<feature type="compositionally biased region" description="Low complexity" evidence="1">
    <location>
        <begin position="200"/>
        <end position="209"/>
    </location>
</feature>
<dbReference type="AlphaFoldDB" id="A0A080ZUG0"/>
<evidence type="ECO:0000259" key="2">
    <source>
        <dbReference type="Pfam" id="PF13843"/>
    </source>
</evidence>
<accession>A0A080ZUG0</accession>
<comment type="caution">
    <text evidence="3">The sequence shown here is derived from an EMBL/GenBank/DDBJ whole genome shotgun (WGS) entry which is preliminary data.</text>
</comment>
<reference evidence="3 4" key="1">
    <citation type="submission" date="2013-11" db="EMBL/GenBank/DDBJ databases">
        <title>The Genome Sequence of Phytophthora parasitica P1976.</title>
        <authorList>
            <consortium name="The Broad Institute Genomics Platform"/>
            <person name="Russ C."/>
            <person name="Tyler B."/>
            <person name="Panabieres F."/>
            <person name="Shan W."/>
            <person name="Tripathy S."/>
            <person name="Grunwald N."/>
            <person name="Machado M."/>
            <person name="Johnson C.S."/>
            <person name="Walker B."/>
            <person name="Young S."/>
            <person name="Zeng Q."/>
            <person name="Gargeya S."/>
            <person name="Fitzgerald M."/>
            <person name="Haas B."/>
            <person name="Abouelleil A."/>
            <person name="Allen A.W."/>
            <person name="Alvarado L."/>
            <person name="Arachchi H.M."/>
            <person name="Berlin A.M."/>
            <person name="Chapman S.B."/>
            <person name="Gainer-Dewar J."/>
            <person name="Goldberg J."/>
            <person name="Griggs A."/>
            <person name="Gujja S."/>
            <person name="Hansen M."/>
            <person name="Howarth C."/>
            <person name="Imamovic A."/>
            <person name="Ireland A."/>
            <person name="Larimer J."/>
            <person name="McCowan C."/>
            <person name="Murphy C."/>
            <person name="Pearson M."/>
            <person name="Poon T.W."/>
            <person name="Priest M."/>
            <person name="Roberts A."/>
            <person name="Saif S."/>
            <person name="Shea T."/>
            <person name="Sisk P."/>
            <person name="Sykes S."/>
            <person name="Wortman J."/>
            <person name="Nusbaum C."/>
            <person name="Birren B."/>
        </authorList>
    </citation>
    <scope>NUCLEOTIDE SEQUENCE [LARGE SCALE GENOMIC DNA]</scope>
    <source>
        <strain evidence="3 4">P1976</strain>
    </source>
</reference>
<dbReference type="EMBL" id="ANJA01002376">
    <property type="protein sequence ID" value="ETO70271.1"/>
    <property type="molecule type" value="Genomic_DNA"/>
</dbReference>
<dbReference type="InterPro" id="IPR029526">
    <property type="entry name" value="PGBD"/>
</dbReference>
<feature type="region of interest" description="Disordered" evidence="1">
    <location>
        <begin position="146"/>
        <end position="173"/>
    </location>
</feature>
<feature type="region of interest" description="Disordered" evidence="1">
    <location>
        <begin position="834"/>
        <end position="855"/>
    </location>
</feature>